<dbReference type="EMBL" id="VFPT01000001">
    <property type="protein sequence ID" value="TQM91686.1"/>
    <property type="molecule type" value="Genomic_DNA"/>
</dbReference>
<feature type="transmembrane region" description="Helical" evidence="1">
    <location>
        <begin position="264"/>
        <end position="287"/>
    </location>
</feature>
<dbReference type="InterPro" id="IPR010255">
    <property type="entry name" value="Haem_peroxidase_sf"/>
</dbReference>
<name>A0A543K9C6_9RHOB</name>
<dbReference type="Pfam" id="PF04235">
    <property type="entry name" value="DUF418"/>
    <property type="match status" value="1"/>
</dbReference>
<dbReference type="RefSeq" id="WP_170207026.1">
    <property type="nucleotide sequence ID" value="NZ_VFPT01000001.1"/>
</dbReference>
<gene>
    <name evidence="3" type="ORF">BD293_0261</name>
</gene>
<proteinExistence type="predicted"/>
<dbReference type="InterPro" id="IPR007349">
    <property type="entry name" value="DUF418"/>
</dbReference>
<sequence length="386" mass="41545">MANSEHQRNTRIDAVRAVALGVVIIMNMMTLSGLAYLSPDVRADMLGPLDIAAWNFLAVFFDGKALAAFSFMFGLSFSIILQRIRPEGETSILQLLRRFLVLAALGAFNAVFLFWADILMTYAALGLLLPFAARLSQRVTVSLGTVLILAGPVALALSNAGPPVPVPEGRYDSLEAFASPNYVDAVSQNLSMVTGATDAATGMLLLRLFMLSGLFLLGLAVGRSSLPSQFFALRGVMARAGALCLAVGLVAGLALRWIEVPQGIWFGLYLETPLMALGYLMLLTAALHGPTAGWVHRTLAPLGRMSLTGYLTSSAIGQALFYGWGLQLIGQTGTLAVVALALGVVAVLVAFAHLWFRYFVYGPWEWLWRSLTQLRYQPMQARGVAG</sequence>
<feature type="transmembrane region" description="Helical" evidence="1">
    <location>
        <begin position="17"/>
        <end position="37"/>
    </location>
</feature>
<dbReference type="AlphaFoldDB" id="A0A543K9C6"/>
<dbReference type="GO" id="GO:0006979">
    <property type="term" value="P:response to oxidative stress"/>
    <property type="evidence" value="ECO:0007669"/>
    <property type="project" value="InterPro"/>
</dbReference>
<accession>A0A543K9C6</accession>
<dbReference type="GO" id="GO:0004601">
    <property type="term" value="F:peroxidase activity"/>
    <property type="evidence" value="ECO:0007669"/>
    <property type="project" value="InterPro"/>
</dbReference>
<feature type="transmembrane region" description="Helical" evidence="1">
    <location>
        <begin position="307"/>
        <end position="329"/>
    </location>
</feature>
<feature type="transmembrane region" description="Helical" evidence="1">
    <location>
        <begin position="335"/>
        <end position="356"/>
    </location>
</feature>
<keyword evidence="1" id="KW-0472">Membrane</keyword>
<feature type="transmembrane region" description="Helical" evidence="1">
    <location>
        <begin position="240"/>
        <end position="258"/>
    </location>
</feature>
<protein>
    <recommendedName>
        <fullName evidence="2">DUF418 domain-containing protein</fullName>
    </recommendedName>
</protein>
<keyword evidence="1" id="KW-0812">Transmembrane</keyword>
<keyword evidence="1" id="KW-1133">Transmembrane helix</keyword>
<evidence type="ECO:0000256" key="1">
    <source>
        <dbReference type="SAM" id="Phobius"/>
    </source>
</evidence>
<keyword evidence="4" id="KW-1185">Reference proteome</keyword>
<evidence type="ECO:0000313" key="3">
    <source>
        <dbReference type="EMBL" id="TQM91686.1"/>
    </source>
</evidence>
<feature type="transmembrane region" description="Helical" evidence="1">
    <location>
        <begin position="57"/>
        <end position="80"/>
    </location>
</feature>
<evidence type="ECO:0000313" key="4">
    <source>
        <dbReference type="Proteomes" id="UP000320582"/>
    </source>
</evidence>
<evidence type="ECO:0000259" key="2">
    <source>
        <dbReference type="Pfam" id="PF04235"/>
    </source>
</evidence>
<reference evidence="3 4" key="1">
    <citation type="submission" date="2019-06" db="EMBL/GenBank/DDBJ databases">
        <title>Genomic Encyclopedia of Archaeal and Bacterial Type Strains, Phase II (KMG-II): from individual species to whole genera.</title>
        <authorList>
            <person name="Goeker M."/>
        </authorList>
    </citation>
    <scope>NUCLEOTIDE SEQUENCE [LARGE SCALE GENOMIC DNA]</scope>
    <source>
        <strain evidence="3 4">DSM 18423</strain>
    </source>
</reference>
<dbReference type="PANTHER" id="PTHR30590:SF2">
    <property type="entry name" value="INNER MEMBRANE PROTEIN"/>
    <property type="match status" value="1"/>
</dbReference>
<comment type="caution">
    <text evidence="3">The sequence shown here is derived from an EMBL/GenBank/DDBJ whole genome shotgun (WGS) entry which is preliminary data.</text>
</comment>
<dbReference type="InterPro" id="IPR052529">
    <property type="entry name" value="Bact_Transport_Assoc"/>
</dbReference>
<dbReference type="PANTHER" id="PTHR30590">
    <property type="entry name" value="INNER MEMBRANE PROTEIN"/>
    <property type="match status" value="1"/>
</dbReference>
<feature type="transmembrane region" description="Helical" evidence="1">
    <location>
        <begin position="139"/>
        <end position="157"/>
    </location>
</feature>
<feature type="transmembrane region" description="Helical" evidence="1">
    <location>
        <begin position="199"/>
        <end position="219"/>
    </location>
</feature>
<organism evidence="3 4">
    <name type="scientific">Roseinatronobacter monicus</name>
    <dbReference type="NCBI Taxonomy" id="393481"/>
    <lineage>
        <taxon>Bacteria</taxon>
        <taxon>Pseudomonadati</taxon>
        <taxon>Pseudomonadota</taxon>
        <taxon>Alphaproteobacteria</taxon>
        <taxon>Rhodobacterales</taxon>
        <taxon>Paracoccaceae</taxon>
        <taxon>Roseinatronobacter</taxon>
    </lineage>
</organism>
<dbReference type="Proteomes" id="UP000320582">
    <property type="component" value="Unassembled WGS sequence"/>
</dbReference>
<dbReference type="SUPFAM" id="SSF48113">
    <property type="entry name" value="Heme-dependent peroxidases"/>
    <property type="match status" value="1"/>
</dbReference>
<dbReference type="GO" id="GO:0020037">
    <property type="term" value="F:heme binding"/>
    <property type="evidence" value="ECO:0007669"/>
    <property type="project" value="InterPro"/>
</dbReference>
<feature type="domain" description="DUF418" evidence="2">
    <location>
        <begin position="245"/>
        <end position="374"/>
    </location>
</feature>